<keyword evidence="1" id="KW-1133">Transmembrane helix</keyword>
<evidence type="ECO:0000256" key="1">
    <source>
        <dbReference type="SAM" id="Phobius"/>
    </source>
</evidence>
<proteinExistence type="predicted"/>
<sequence length="75" mass="8740">MARFVHRLRRPAARWLRIPAALFFVAGGILFFLPVVGLWMLPLGLLLLVEDVPVLRRRVYGAVNWLAERRPDWFA</sequence>
<keyword evidence="3" id="KW-1185">Reference proteome</keyword>
<organism evidence="2 3">
    <name type="scientific">Dongia mobilis</name>
    <dbReference type="NCBI Taxonomy" id="578943"/>
    <lineage>
        <taxon>Bacteria</taxon>
        <taxon>Pseudomonadati</taxon>
        <taxon>Pseudomonadota</taxon>
        <taxon>Alphaproteobacteria</taxon>
        <taxon>Rhodospirillales</taxon>
        <taxon>Dongiaceae</taxon>
        <taxon>Dongia</taxon>
    </lineage>
</organism>
<reference evidence="2 3" key="1">
    <citation type="submission" date="2019-03" db="EMBL/GenBank/DDBJ databases">
        <title>Genomic Encyclopedia of Type Strains, Phase III (KMG-III): the genomes of soil and plant-associated and newly described type strains.</title>
        <authorList>
            <person name="Whitman W."/>
        </authorList>
    </citation>
    <scope>NUCLEOTIDE SEQUENCE [LARGE SCALE GENOMIC DNA]</scope>
    <source>
        <strain evidence="2 3">CGMCC 1.7660</strain>
    </source>
</reference>
<dbReference type="EMBL" id="SNYW01000011">
    <property type="protein sequence ID" value="TDQ80646.1"/>
    <property type="molecule type" value="Genomic_DNA"/>
</dbReference>
<keyword evidence="1" id="KW-0812">Transmembrane</keyword>
<feature type="transmembrane region" description="Helical" evidence="1">
    <location>
        <begin position="21"/>
        <end position="49"/>
    </location>
</feature>
<dbReference type="AlphaFoldDB" id="A0A4R6WK31"/>
<evidence type="ECO:0000313" key="2">
    <source>
        <dbReference type="EMBL" id="TDQ80646.1"/>
    </source>
</evidence>
<name>A0A4R6WK31_9PROT</name>
<comment type="caution">
    <text evidence="2">The sequence shown here is derived from an EMBL/GenBank/DDBJ whole genome shotgun (WGS) entry which is preliminary data.</text>
</comment>
<evidence type="ECO:0000313" key="3">
    <source>
        <dbReference type="Proteomes" id="UP000295783"/>
    </source>
</evidence>
<protein>
    <submittedName>
        <fullName evidence="2">Uncharacterized protein</fullName>
    </submittedName>
</protein>
<dbReference type="Proteomes" id="UP000295783">
    <property type="component" value="Unassembled WGS sequence"/>
</dbReference>
<accession>A0A4R6WK31</accession>
<gene>
    <name evidence="2" type="ORF">A8950_3181</name>
</gene>
<keyword evidence="1" id="KW-0472">Membrane</keyword>